<proteinExistence type="predicted"/>
<accession>A0A1X0RJL0</accession>
<reference evidence="1 2" key="1">
    <citation type="journal article" date="2016" name="Proc. Natl. Acad. Sci. U.S.A.">
        <title>Lipid metabolic changes in an early divergent fungus govern the establishment of a mutualistic symbiosis with endobacteria.</title>
        <authorList>
            <person name="Lastovetsky O.A."/>
            <person name="Gaspar M.L."/>
            <person name="Mondo S.J."/>
            <person name="LaButti K.M."/>
            <person name="Sandor L."/>
            <person name="Grigoriev I.V."/>
            <person name="Henry S.A."/>
            <person name="Pawlowska T.E."/>
        </authorList>
    </citation>
    <scope>NUCLEOTIDE SEQUENCE [LARGE SCALE GENOMIC DNA]</scope>
    <source>
        <strain evidence="1 2">ATCC 11559</strain>
    </source>
</reference>
<evidence type="ECO:0000313" key="2">
    <source>
        <dbReference type="Proteomes" id="UP000242381"/>
    </source>
</evidence>
<dbReference type="EMBL" id="KV921770">
    <property type="protein sequence ID" value="ORE12229.1"/>
    <property type="molecule type" value="Genomic_DNA"/>
</dbReference>
<sequence>MLLAQNGKAYHYLASPDNFDQLLVDQPSGKWMLPKPTNVSTESTLRHSDDLFHLITSTSPFYKFISNQSYIELSKDIVETLNNDWTFNPQLRFACSQAFAGAILLEGFTAIIINCVEPYGRLKKTDAHHERRLESSMHSSSYPQTESKYGWISSVIVEEDNVTKLKIGTTSFNLLVTSSIRLDNKPNTQDIIQMGSKTTNFVPTVNTSIY</sequence>
<organism evidence="1 2">
    <name type="scientific">Rhizopus microsporus</name>
    <dbReference type="NCBI Taxonomy" id="58291"/>
    <lineage>
        <taxon>Eukaryota</taxon>
        <taxon>Fungi</taxon>
        <taxon>Fungi incertae sedis</taxon>
        <taxon>Mucoromycota</taxon>
        <taxon>Mucoromycotina</taxon>
        <taxon>Mucoromycetes</taxon>
        <taxon>Mucorales</taxon>
        <taxon>Mucorineae</taxon>
        <taxon>Rhizopodaceae</taxon>
        <taxon>Rhizopus</taxon>
    </lineage>
</organism>
<dbReference type="Proteomes" id="UP000242381">
    <property type="component" value="Unassembled WGS sequence"/>
</dbReference>
<name>A0A1X0RJL0_RHIZD</name>
<feature type="non-terminal residue" evidence="1">
    <location>
        <position position="210"/>
    </location>
</feature>
<dbReference type="VEuPathDB" id="FungiDB:BCV72DRAFT_281822"/>
<gene>
    <name evidence="1" type="ORF">BCV71DRAFT_191413</name>
</gene>
<dbReference type="AlphaFoldDB" id="A0A1X0RJL0"/>
<dbReference type="OMA" id="AHFERRT"/>
<protein>
    <submittedName>
        <fullName evidence="1">Uncharacterized protein</fullName>
    </submittedName>
</protein>
<evidence type="ECO:0000313" key="1">
    <source>
        <dbReference type="EMBL" id="ORE12229.1"/>
    </source>
</evidence>